<evidence type="ECO:0000256" key="11">
    <source>
        <dbReference type="ARBA" id="ARBA00023204"/>
    </source>
</evidence>
<dbReference type="EMBL" id="JBBXJM010000002">
    <property type="protein sequence ID" value="KAL1411098.1"/>
    <property type="molecule type" value="Genomic_DNA"/>
</dbReference>
<dbReference type="EC" id="3.1.22.-" evidence="14"/>
<dbReference type="CDD" id="cd20074">
    <property type="entry name" value="XPF_nuclease_Mus81"/>
    <property type="match status" value="1"/>
</dbReference>
<dbReference type="GeneID" id="95983091"/>
<dbReference type="Gene3D" id="1.10.150.670">
    <property type="entry name" value="Crossover junction endonuclease EME1, DNA-binding domain"/>
    <property type="match status" value="1"/>
</dbReference>
<dbReference type="GO" id="GO:0004519">
    <property type="term" value="F:endonuclease activity"/>
    <property type="evidence" value="ECO:0007669"/>
    <property type="project" value="UniProtKB-KW"/>
</dbReference>
<dbReference type="Gene3D" id="1.10.150.110">
    <property type="entry name" value="DNA polymerase beta, N-terminal domain-like"/>
    <property type="match status" value="1"/>
</dbReference>
<dbReference type="Pfam" id="PF02732">
    <property type="entry name" value="ERCC4"/>
    <property type="match status" value="1"/>
</dbReference>
<dbReference type="SMART" id="SM00891">
    <property type="entry name" value="ERCC4"/>
    <property type="match status" value="1"/>
</dbReference>
<comment type="subunit">
    <text evidence="14">Interacts with EME1.</text>
</comment>
<evidence type="ECO:0000256" key="5">
    <source>
        <dbReference type="ARBA" id="ARBA00022723"/>
    </source>
</evidence>
<evidence type="ECO:0000256" key="1">
    <source>
        <dbReference type="ARBA" id="ARBA00001946"/>
    </source>
</evidence>
<feature type="compositionally biased region" description="Low complexity" evidence="15">
    <location>
        <begin position="345"/>
        <end position="364"/>
    </location>
</feature>
<keyword evidence="4 14" id="KW-0540">Nuclease</keyword>
<evidence type="ECO:0000256" key="8">
    <source>
        <dbReference type="ARBA" id="ARBA00022801"/>
    </source>
</evidence>
<comment type="cofactor">
    <cofactor evidence="1 14">
        <name>Mg(2+)</name>
        <dbReference type="ChEBI" id="CHEBI:18420"/>
    </cofactor>
</comment>
<keyword evidence="8 14" id="KW-0378">Hydrolase</keyword>
<dbReference type="Proteomes" id="UP001565368">
    <property type="component" value="Unassembled WGS sequence"/>
</dbReference>
<evidence type="ECO:0000259" key="16">
    <source>
        <dbReference type="SMART" id="SM00891"/>
    </source>
</evidence>
<dbReference type="SUPFAM" id="SSF47802">
    <property type="entry name" value="DNA polymerase beta, N-terminal domain-like"/>
    <property type="match status" value="1"/>
</dbReference>
<feature type="region of interest" description="Disordered" evidence="15">
    <location>
        <begin position="84"/>
        <end position="120"/>
    </location>
</feature>
<feature type="region of interest" description="Disordered" evidence="15">
    <location>
        <begin position="345"/>
        <end position="395"/>
    </location>
</feature>
<keyword evidence="12 14" id="KW-0539">Nucleus</keyword>
<reference evidence="17 18" key="1">
    <citation type="submission" date="2023-08" db="EMBL/GenBank/DDBJ databases">
        <title>Annotated Genome Sequence of Vanrija albida AlHP1.</title>
        <authorList>
            <person name="Herzog R."/>
        </authorList>
    </citation>
    <scope>NUCLEOTIDE SEQUENCE [LARGE SCALE GENOMIC DNA]</scope>
    <source>
        <strain evidence="17 18">AlHP1</strain>
    </source>
</reference>
<evidence type="ECO:0000313" key="17">
    <source>
        <dbReference type="EMBL" id="KAL1411098.1"/>
    </source>
</evidence>
<feature type="domain" description="ERCC4" evidence="16">
    <location>
        <begin position="426"/>
        <end position="527"/>
    </location>
</feature>
<keyword evidence="13" id="KW-0469">Meiosis</keyword>
<feature type="region of interest" description="Disordered" evidence="15">
    <location>
        <begin position="221"/>
        <end position="251"/>
    </location>
</feature>
<dbReference type="InterPro" id="IPR033309">
    <property type="entry name" value="Mus81"/>
</dbReference>
<dbReference type="InterPro" id="IPR010996">
    <property type="entry name" value="HHH_MUS81"/>
</dbReference>
<evidence type="ECO:0000313" key="18">
    <source>
        <dbReference type="Proteomes" id="UP001565368"/>
    </source>
</evidence>
<dbReference type="RefSeq" id="XP_069211042.1">
    <property type="nucleotide sequence ID" value="XM_069350656.1"/>
</dbReference>
<proteinExistence type="inferred from homology"/>
<evidence type="ECO:0000256" key="9">
    <source>
        <dbReference type="ARBA" id="ARBA00022842"/>
    </source>
</evidence>
<protein>
    <recommendedName>
        <fullName evidence="14">Crossover junction endonuclease MUS81</fullName>
        <ecNumber evidence="14">3.1.22.-</ecNumber>
    </recommendedName>
</protein>
<evidence type="ECO:0000256" key="13">
    <source>
        <dbReference type="ARBA" id="ARBA00023254"/>
    </source>
</evidence>
<accession>A0ABR3Q8N7</accession>
<evidence type="ECO:0000256" key="3">
    <source>
        <dbReference type="ARBA" id="ARBA00010015"/>
    </source>
</evidence>
<organism evidence="17 18">
    <name type="scientific">Vanrija albida</name>
    <dbReference type="NCBI Taxonomy" id="181172"/>
    <lineage>
        <taxon>Eukaryota</taxon>
        <taxon>Fungi</taxon>
        <taxon>Dikarya</taxon>
        <taxon>Basidiomycota</taxon>
        <taxon>Agaricomycotina</taxon>
        <taxon>Tremellomycetes</taxon>
        <taxon>Trichosporonales</taxon>
        <taxon>Trichosporonaceae</taxon>
        <taxon>Vanrija</taxon>
    </lineage>
</organism>
<gene>
    <name evidence="17" type="primary">MUS81</name>
    <name evidence="17" type="ORF">Q8F55_002048</name>
</gene>
<evidence type="ECO:0000256" key="7">
    <source>
        <dbReference type="ARBA" id="ARBA00022763"/>
    </source>
</evidence>
<evidence type="ECO:0000256" key="6">
    <source>
        <dbReference type="ARBA" id="ARBA00022759"/>
    </source>
</evidence>
<evidence type="ECO:0000256" key="4">
    <source>
        <dbReference type="ARBA" id="ARBA00022722"/>
    </source>
</evidence>
<comment type="caution">
    <text evidence="17">The sequence shown here is derived from an EMBL/GenBank/DDBJ whole genome shotgun (WGS) entry which is preliminary data.</text>
</comment>
<keyword evidence="10 14" id="KW-0233">DNA recombination</keyword>
<keyword evidence="7 14" id="KW-0227">DNA damage</keyword>
<evidence type="ECO:0000256" key="12">
    <source>
        <dbReference type="ARBA" id="ARBA00023242"/>
    </source>
</evidence>
<comment type="similarity">
    <text evidence="3 14">Belongs to the XPF family.</text>
</comment>
<dbReference type="PANTHER" id="PTHR13451">
    <property type="entry name" value="CLASS II CROSSOVER JUNCTION ENDONUCLEASE MUS81"/>
    <property type="match status" value="1"/>
</dbReference>
<evidence type="ECO:0000256" key="15">
    <source>
        <dbReference type="SAM" id="MobiDB-lite"/>
    </source>
</evidence>
<dbReference type="InterPro" id="IPR042530">
    <property type="entry name" value="EME1/EME2_C"/>
</dbReference>
<comment type="subcellular location">
    <subcellularLocation>
        <location evidence="2 14">Nucleus</location>
    </subcellularLocation>
</comment>
<evidence type="ECO:0000256" key="14">
    <source>
        <dbReference type="RuleBase" id="RU369042"/>
    </source>
</evidence>
<dbReference type="PANTHER" id="PTHR13451:SF0">
    <property type="entry name" value="CROSSOVER JUNCTION ENDONUCLEASE MUS81"/>
    <property type="match status" value="1"/>
</dbReference>
<name>A0ABR3Q8N7_9TREE</name>
<comment type="function">
    <text evidence="14">Interacts with EME1 to form a DNA structure-specific endonuclease with substrate preference for branched DNA structures with a 5'-end at the branch nick. Typical substrates include 3'-flap structures, D-loops, replication forks and nicked Holliday junctions. May be required in mitosis for the processing of stalled or collapsed replication fork intermediates. May be required in meiosis for the repair of meiosis-specific double strand breaks subsequent to single-end invasion (SEI).</text>
</comment>
<dbReference type="SUPFAM" id="SSF52980">
    <property type="entry name" value="Restriction endonuclease-like"/>
    <property type="match status" value="1"/>
</dbReference>
<dbReference type="Gene3D" id="3.40.50.10130">
    <property type="match status" value="1"/>
</dbReference>
<dbReference type="InterPro" id="IPR006166">
    <property type="entry name" value="ERCC4_domain"/>
</dbReference>
<keyword evidence="9 14" id="KW-0460">Magnesium</keyword>
<dbReference type="InterPro" id="IPR047417">
    <property type="entry name" value="WHD_MUS81"/>
</dbReference>
<dbReference type="Pfam" id="PF14716">
    <property type="entry name" value="HHH_8"/>
    <property type="match status" value="1"/>
</dbReference>
<dbReference type="Pfam" id="PF21136">
    <property type="entry name" value="WHD_MUS81"/>
    <property type="match status" value="1"/>
</dbReference>
<dbReference type="InterPro" id="IPR011335">
    <property type="entry name" value="Restrct_endonuc-II-like"/>
</dbReference>
<evidence type="ECO:0000256" key="2">
    <source>
        <dbReference type="ARBA" id="ARBA00004123"/>
    </source>
</evidence>
<keyword evidence="11 14" id="KW-0234">DNA repair</keyword>
<dbReference type="InterPro" id="IPR036388">
    <property type="entry name" value="WH-like_DNA-bd_sf"/>
</dbReference>
<feature type="compositionally biased region" description="Low complexity" evidence="15">
    <location>
        <begin position="234"/>
        <end position="244"/>
    </location>
</feature>
<sequence>MPPPPARCANPLFLQWLEELRDAAREKGLKTSDVYSKACRSLAACPVPYDRPRELAQLQGIGPKTVALLEARLKKHCEETGALYPASPARARARPAAQPDDEEAAPPPKKRKATKPKAYIPQRGSGAYGLLLGLLLAIDDPGNIQNWMTKGELTRAAQAYCDSSYDHSERGGYATAWNGMKTLVGKGYALVMGSPHRYCLTEDGYDVAVTLRNMHPEFEGQPKLLPLAREREPSPAASEATARAPSPPPAPARSGKFGFWYIDARGRRVDSIDDAKLRLCPDEYIALRQIEFRESQRAHPISAQLRLVAEVASVAADGVATLSAFIVEDGAPPICSRFDEVAPAASSTSARPASTSRAAPMPMAKAASTSALGAGSNAPPQAPRLGPTRSAPRLSSQLPRLGEIREAPSFSPSDAIVFPHGSYEVVLILDTREVESRSNRDKIATALAAKGVKVETRALRMGDMCWIARRLDGTTREEDECVLDFVVERKRLDDLCSSILDGRYHEQCFRLSQSGIGKVFYVVEDFQLAERMEFHGAKIMTAKSQIQVINGFFLKETHKLNDTIDFLATMTSVIQQTHRDLEVIPPRFISRTSYSSLQASLRQTYLGKTFLTSFESYQALNDKSGSRTVYETLARMLLCVKGMSPERVAAVLDQWDTPLALYEAMKRRHAEGTRTEGRKTRTPQMMFADQVAGEGRRKIGDAQSAVLWKALWGDEA</sequence>
<keyword evidence="6 14" id="KW-0255">Endonuclease</keyword>
<dbReference type="CDD" id="cd21036">
    <property type="entry name" value="WH_MUS81"/>
    <property type="match status" value="1"/>
</dbReference>
<dbReference type="InterPro" id="IPR027421">
    <property type="entry name" value="DNA_pol_lamdba_lyase_dom_sf"/>
</dbReference>
<dbReference type="Gene3D" id="1.10.10.10">
    <property type="entry name" value="Winged helix-like DNA-binding domain superfamily/Winged helix DNA-binding domain"/>
    <property type="match status" value="1"/>
</dbReference>
<dbReference type="InterPro" id="IPR047416">
    <property type="entry name" value="XPF_nuclease_Mus81"/>
</dbReference>
<feature type="compositionally biased region" description="Low complexity" evidence="15">
    <location>
        <begin position="85"/>
        <end position="98"/>
    </location>
</feature>
<evidence type="ECO:0000256" key="10">
    <source>
        <dbReference type="ARBA" id="ARBA00023172"/>
    </source>
</evidence>
<keyword evidence="18" id="KW-1185">Reference proteome</keyword>
<keyword evidence="5 14" id="KW-0479">Metal-binding</keyword>